<feature type="coiled-coil region" evidence="1">
    <location>
        <begin position="529"/>
        <end position="563"/>
    </location>
</feature>
<keyword evidence="4" id="KW-1185">Reference proteome</keyword>
<dbReference type="eggNOG" id="ENOG502SXSN">
    <property type="taxonomic scope" value="Eukaryota"/>
</dbReference>
<evidence type="ECO:0000256" key="2">
    <source>
        <dbReference type="SAM" id="MobiDB-lite"/>
    </source>
</evidence>
<dbReference type="OrthoDB" id="292437at2759"/>
<evidence type="ECO:0000313" key="3">
    <source>
        <dbReference type="EMBL" id="EAR84466.2"/>
    </source>
</evidence>
<dbReference type="RefSeq" id="XP_001032129.2">
    <property type="nucleotide sequence ID" value="XM_001032129.2"/>
</dbReference>
<name>I7MFX5_TETTS</name>
<feature type="region of interest" description="Disordered" evidence="2">
    <location>
        <begin position="248"/>
        <end position="348"/>
    </location>
</feature>
<dbReference type="GeneID" id="7830806"/>
<accession>I7MFX5</accession>
<proteinExistence type="predicted"/>
<gene>
    <name evidence="3" type="ORF">TTHERM_00691640</name>
</gene>
<protein>
    <submittedName>
        <fullName evidence="3">Uncharacterized protein</fullName>
    </submittedName>
</protein>
<dbReference type="KEGG" id="tet:TTHERM_00691640"/>
<feature type="compositionally biased region" description="Polar residues" evidence="2">
    <location>
        <begin position="255"/>
        <end position="273"/>
    </location>
</feature>
<organism evidence="3 4">
    <name type="scientific">Tetrahymena thermophila (strain SB210)</name>
    <dbReference type="NCBI Taxonomy" id="312017"/>
    <lineage>
        <taxon>Eukaryota</taxon>
        <taxon>Sar</taxon>
        <taxon>Alveolata</taxon>
        <taxon>Ciliophora</taxon>
        <taxon>Intramacronucleata</taxon>
        <taxon>Oligohymenophorea</taxon>
        <taxon>Hymenostomatida</taxon>
        <taxon>Tetrahymenina</taxon>
        <taxon>Tetrahymenidae</taxon>
        <taxon>Tetrahymena</taxon>
    </lineage>
</organism>
<sequence length="756" mass="88440">MAHKTLSPASSPLYKYNRNKDARLERMPFDQTSKYLDSLFAEEKDQALNSQFQNHARDQYKCFCQICLKKNPNLQESSPNKTTKSFYTSQASPFRYTHQSFHQQNLQASNGFNTGEANLNLEQFGKQNETGADVGINNNYTDSSPSKNHDTDLNFILKRLVPPQRVQRTLRVFIPETVLFWNGEAKLLVHTNYKDNQLKFIKQKEKLQLNEIRKFFNERRTKYRQLVEQKLEEMRIFGPNEARFIKRPQEIKLFDTSNSTPTNKNDNTGTNQKDQTKFSHVKKSKLAPPTSGDSSKNSASPYSVKQNQASMGMNDSQVKNDAKRSKSITNRPSELQLGGSNSTNNQSFQTIENKDAIIYKLDSFSKYDQDHTTVINESDFLTLMMKRKIDPIWSNVHYIQNIIKVKKNKFQYQHYFFIQEEVKDDELFYRAFKDIQILNGEISSVSSEFVPIDVEEEFETKLMYDQIVEYQKYITCKIFHFLQTFHSVTLETLETEWLQDDTGALYLINCKNISYISQGRTYITTEMYYKRIEEKAEKKLRLKEGLEEKYKDYRKEAIQKLSDDMMKNYEAKKKKLGILQQKKTREEVDISDEVFSKIYPEIKFKLSDLLKTDAPIKVLQQEILGEKNMTLREKNQINNSQMFSKVYLSPSKQKGFTELNSLNTSFTMRQTFSIMNRTNPPHRRIFSASNKRNNLGYDQQHSNTKDGFYTTAINNLIENSPTIQVVKSQAISTSTTKKWLKVKKKTLPYYLFCSSQ</sequence>
<reference evidence="4" key="1">
    <citation type="journal article" date="2006" name="PLoS Biol.">
        <title>Macronuclear genome sequence of the ciliate Tetrahymena thermophila, a model eukaryote.</title>
        <authorList>
            <person name="Eisen J.A."/>
            <person name="Coyne R.S."/>
            <person name="Wu M."/>
            <person name="Wu D."/>
            <person name="Thiagarajan M."/>
            <person name="Wortman J.R."/>
            <person name="Badger J.H."/>
            <person name="Ren Q."/>
            <person name="Amedeo P."/>
            <person name="Jones K.M."/>
            <person name="Tallon L.J."/>
            <person name="Delcher A.L."/>
            <person name="Salzberg S.L."/>
            <person name="Silva J.C."/>
            <person name="Haas B.J."/>
            <person name="Majoros W.H."/>
            <person name="Farzad M."/>
            <person name="Carlton J.M."/>
            <person name="Smith R.K. Jr."/>
            <person name="Garg J."/>
            <person name="Pearlman R.E."/>
            <person name="Karrer K.M."/>
            <person name="Sun L."/>
            <person name="Manning G."/>
            <person name="Elde N.C."/>
            <person name="Turkewitz A.P."/>
            <person name="Asai D.J."/>
            <person name="Wilkes D.E."/>
            <person name="Wang Y."/>
            <person name="Cai H."/>
            <person name="Collins K."/>
            <person name="Stewart B.A."/>
            <person name="Lee S.R."/>
            <person name="Wilamowska K."/>
            <person name="Weinberg Z."/>
            <person name="Ruzzo W.L."/>
            <person name="Wloga D."/>
            <person name="Gaertig J."/>
            <person name="Frankel J."/>
            <person name="Tsao C.-C."/>
            <person name="Gorovsky M.A."/>
            <person name="Keeling P.J."/>
            <person name="Waller R.F."/>
            <person name="Patron N.J."/>
            <person name="Cherry J.M."/>
            <person name="Stover N.A."/>
            <person name="Krieger C.J."/>
            <person name="del Toro C."/>
            <person name="Ryder H.F."/>
            <person name="Williamson S.C."/>
            <person name="Barbeau R.A."/>
            <person name="Hamilton E.P."/>
            <person name="Orias E."/>
        </authorList>
    </citation>
    <scope>NUCLEOTIDE SEQUENCE [LARGE SCALE GENOMIC DNA]</scope>
    <source>
        <strain evidence="4">SB210</strain>
    </source>
</reference>
<evidence type="ECO:0000256" key="1">
    <source>
        <dbReference type="SAM" id="Coils"/>
    </source>
</evidence>
<dbReference type="Proteomes" id="UP000009168">
    <property type="component" value="Unassembled WGS sequence"/>
</dbReference>
<feature type="compositionally biased region" description="Polar residues" evidence="2">
    <location>
        <begin position="291"/>
        <end position="317"/>
    </location>
</feature>
<dbReference type="InParanoid" id="I7MFX5"/>
<feature type="compositionally biased region" description="Polar residues" evidence="2">
    <location>
        <begin position="327"/>
        <end position="348"/>
    </location>
</feature>
<keyword evidence="1" id="KW-0175">Coiled coil</keyword>
<evidence type="ECO:0000313" key="4">
    <source>
        <dbReference type="Proteomes" id="UP000009168"/>
    </source>
</evidence>
<dbReference type="EMBL" id="GG662490">
    <property type="protein sequence ID" value="EAR84466.2"/>
    <property type="molecule type" value="Genomic_DNA"/>
</dbReference>
<dbReference type="AlphaFoldDB" id="I7MFX5"/>